<dbReference type="GO" id="GO:0016787">
    <property type="term" value="F:hydrolase activity"/>
    <property type="evidence" value="ECO:0007669"/>
    <property type="project" value="UniProtKB-KW"/>
</dbReference>
<dbReference type="InterPro" id="IPR023214">
    <property type="entry name" value="HAD_sf"/>
</dbReference>
<proteinExistence type="predicted"/>
<name>A0A7T4PD96_9ACTN</name>
<dbReference type="SFLD" id="SFLDG01129">
    <property type="entry name" value="C1.5:_HAD__Beta-PGM__Phosphata"/>
    <property type="match status" value="1"/>
</dbReference>
<dbReference type="PRINTS" id="PR00413">
    <property type="entry name" value="HADHALOGNASE"/>
</dbReference>
<keyword evidence="2" id="KW-0378">Hydrolase</keyword>
<evidence type="ECO:0000313" key="3">
    <source>
        <dbReference type="Proteomes" id="UP000596130"/>
    </source>
</evidence>
<dbReference type="SUPFAM" id="SSF56784">
    <property type="entry name" value="HAD-like"/>
    <property type="match status" value="1"/>
</dbReference>
<organism evidence="2 3">
    <name type="scientific">Streptomyces alfalfae</name>
    <dbReference type="NCBI Taxonomy" id="1642299"/>
    <lineage>
        <taxon>Bacteria</taxon>
        <taxon>Bacillati</taxon>
        <taxon>Actinomycetota</taxon>
        <taxon>Actinomycetes</taxon>
        <taxon>Kitasatosporales</taxon>
        <taxon>Streptomycetaceae</taxon>
        <taxon>Streptomyces</taxon>
    </lineage>
</organism>
<dbReference type="AlphaFoldDB" id="A0A7T4PD96"/>
<dbReference type="InterPro" id="IPR006439">
    <property type="entry name" value="HAD-SF_hydro_IA"/>
</dbReference>
<dbReference type="InterPro" id="IPR036412">
    <property type="entry name" value="HAD-like_sf"/>
</dbReference>
<dbReference type="PANTHER" id="PTHR46649:SF4">
    <property type="entry name" value="HALOACID DEHALOGENASE-LIKE HYDROLASE (HAD) SUPERFAMILY PROTEIN"/>
    <property type="match status" value="1"/>
</dbReference>
<protein>
    <submittedName>
        <fullName evidence="2">HAD-IA family hydrolase</fullName>
    </submittedName>
</protein>
<feature type="region of interest" description="Disordered" evidence="1">
    <location>
        <begin position="238"/>
        <end position="272"/>
    </location>
</feature>
<accession>A0A7T4PD96</accession>
<dbReference type="NCBIfam" id="TIGR01509">
    <property type="entry name" value="HAD-SF-IA-v3"/>
    <property type="match status" value="1"/>
</dbReference>
<reference evidence="2 3" key="1">
    <citation type="submission" date="2020-12" db="EMBL/GenBank/DDBJ databases">
        <title>Identification and biosynthesis of polyene macrolides produced by Streptomyces alfalfae Men-myco-93-63.</title>
        <authorList>
            <person name="Liu D."/>
            <person name="Li Y."/>
            <person name="Liu L."/>
            <person name="Han X."/>
            <person name="Shen F."/>
        </authorList>
    </citation>
    <scope>NUCLEOTIDE SEQUENCE [LARGE SCALE GENOMIC DNA]</scope>
    <source>
        <strain evidence="2 3">Men-myco-93-63</strain>
    </source>
</reference>
<dbReference type="EMBL" id="CP065959">
    <property type="protein sequence ID" value="QQC88096.1"/>
    <property type="molecule type" value="Genomic_DNA"/>
</dbReference>
<feature type="compositionally biased region" description="Low complexity" evidence="1">
    <location>
        <begin position="260"/>
        <end position="272"/>
    </location>
</feature>
<dbReference type="Proteomes" id="UP000596130">
    <property type="component" value="Chromosome"/>
</dbReference>
<gene>
    <name evidence="2" type="ORF">I8755_06500</name>
</gene>
<dbReference type="Pfam" id="PF00702">
    <property type="entry name" value="Hydrolase"/>
    <property type="match status" value="1"/>
</dbReference>
<dbReference type="SFLD" id="SFLDS00003">
    <property type="entry name" value="Haloacid_Dehalogenase"/>
    <property type="match status" value="1"/>
</dbReference>
<sequence length="272" mass="28975">MTIKGVLFDFSGTLFRVESTEDWLRAGLEGLGLAWSGAEVTRTAAALERAGALPGGASPAEVPGHLATAWAVRDHSAERHRAAYTGLAREVPLPDPRLYDALYARHMHPRAWRPYADAAEVLAGLRERGVGLAVVSNIGWDLRPVFRAHGLDRHIDAYVLSYEHGIQKPDPRLFAVACEALGADPREVLMVGDDRRADGGAADLGCAVRFVDHLPADERPDALRAVLGLVGADDGRAAVEPPVSRQHSPAVLPAPGRSGPYGTPTGPATGMR</sequence>
<evidence type="ECO:0000256" key="1">
    <source>
        <dbReference type="SAM" id="MobiDB-lite"/>
    </source>
</evidence>
<dbReference type="NCBIfam" id="TIGR01549">
    <property type="entry name" value="HAD-SF-IA-v1"/>
    <property type="match status" value="1"/>
</dbReference>
<dbReference type="Gene3D" id="3.40.50.1000">
    <property type="entry name" value="HAD superfamily/HAD-like"/>
    <property type="match status" value="1"/>
</dbReference>
<dbReference type="PANTHER" id="PTHR46649">
    <property type="match status" value="1"/>
</dbReference>
<evidence type="ECO:0000313" key="2">
    <source>
        <dbReference type="EMBL" id="QQC88096.1"/>
    </source>
</evidence>